<feature type="region of interest" description="Disordered" evidence="1">
    <location>
        <begin position="274"/>
        <end position="293"/>
    </location>
</feature>
<evidence type="ECO:0000256" key="1">
    <source>
        <dbReference type="SAM" id="MobiDB-lite"/>
    </source>
</evidence>
<dbReference type="Gene3D" id="1.10.260.40">
    <property type="entry name" value="lambda repressor-like DNA-binding domains"/>
    <property type="match status" value="1"/>
</dbReference>
<evidence type="ECO:0000313" key="3">
    <source>
        <dbReference type="EMBL" id="GAA0946695.1"/>
    </source>
</evidence>
<dbReference type="Proteomes" id="UP001501578">
    <property type="component" value="Unassembled WGS sequence"/>
</dbReference>
<dbReference type="CDD" id="cd00093">
    <property type="entry name" value="HTH_XRE"/>
    <property type="match status" value="1"/>
</dbReference>
<sequence length="293" mass="33039">MRGDVGGSYAEPANVPKRPCGIALMANERLRAALLASPFTEEALARHLGIDPKSVQRWITRDVTPRRATAHQAAQALNAPLAYLWPELAADPPTASEAEIVRLYPHRSATPRHLWRDLLSRASSHVWLFANASLFLPEDNPESIAMIVDKAAAGLSVRIMMGDPDTPEMALRGAEERLYEAIPGRIRMALAYYSPLIGVPGIEFRLHRTSLYNSIFRYDDEMLINQHIYGTYGYIAPILHLRRVDGGDFFDTYIRSFERVWESACPVQESAFHRQRQSRLSDDATRQPELESQ</sequence>
<dbReference type="InterPro" id="IPR010982">
    <property type="entry name" value="Lambda_DNA-bd_dom_sf"/>
</dbReference>
<comment type="caution">
    <text evidence="3">The sequence shown here is derived from an EMBL/GenBank/DDBJ whole genome shotgun (WGS) entry which is preliminary data.</text>
</comment>
<protein>
    <submittedName>
        <fullName evidence="3">DUF5919 domain-containing protein</fullName>
    </submittedName>
</protein>
<keyword evidence="4" id="KW-1185">Reference proteome</keyword>
<feature type="compositionally biased region" description="Basic and acidic residues" evidence="1">
    <location>
        <begin position="279"/>
        <end position="293"/>
    </location>
</feature>
<accession>A0ABN1QRZ9</accession>
<reference evidence="3 4" key="1">
    <citation type="journal article" date="2019" name="Int. J. Syst. Evol. Microbiol.">
        <title>The Global Catalogue of Microorganisms (GCM) 10K type strain sequencing project: providing services to taxonomists for standard genome sequencing and annotation.</title>
        <authorList>
            <consortium name="The Broad Institute Genomics Platform"/>
            <consortium name="The Broad Institute Genome Sequencing Center for Infectious Disease"/>
            <person name="Wu L."/>
            <person name="Ma J."/>
        </authorList>
    </citation>
    <scope>NUCLEOTIDE SEQUENCE [LARGE SCALE GENOMIC DNA]</scope>
    <source>
        <strain evidence="3 4">JCM 11136</strain>
    </source>
</reference>
<dbReference type="SMART" id="SM00530">
    <property type="entry name" value="HTH_XRE"/>
    <property type="match status" value="1"/>
</dbReference>
<name>A0ABN1QRZ9_9ACTN</name>
<dbReference type="EMBL" id="BAAAHQ010000040">
    <property type="protein sequence ID" value="GAA0946695.1"/>
    <property type="molecule type" value="Genomic_DNA"/>
</dbReference>
<evidence type="ECO:0000259" key="2">
    <source>
        <dbReference type="PROSITE" id="PS50943"/>
    </source>
</evidence>
<dbReference type="SUPFAM" id="SSF47413">
    <property type="entry name" value="lambda repressor-like DNA-binding domains"/>
    <property type="match status" value="1"/>
</dbReference>
<gene>
    <name evidence="3" type="ORF">GCM10009560_62630</name>
</gene>
<dbReference type="InterPro" id="IPR001387">
    <property type="entry name" value="Cro/C1-type_HTH"/>
</dbReference>
<organism evidence="3 4">
    <name type="scientific">Nonomuraea longicatena</name>
    <dbReference type="NCBI Taxonomy" id="83682"/>
    <lineage>
        <taxon>Bacteria</taxon>
        <taxon>Bacillati</taxon>
        <taxon>Actinomycetota</taxon>
        <taxon>Actinomycetes</taxon>
        <taxon>Streptosporangiales</taxon>
        <taxon>Streptosporangiaceae</taxon>
        <taxon>Nonomuraea</taxon>
    </lineage>
</organism>
<feature type="domain" description="HTH cro/C1-type" evidence="2">
    <location>
        <begin position="42"/>
        <end position="84"/>
    </location>
</feature>
<proteinExistence type="predicted"/>
<evidence type="ECO:0000313" key="4">
    <source>
        <dbReference type="Proteomes" id="UP001501578"/>
    </source>
</evidence>
<dbReference type="PROSITE" id="PS50943">
    <property type="entry name" value="HTH_CROC1"/>
    <property type="match status" value="1"/>
</dbReference>